<dbReference type="SUPFAM" id="SSF53822">
    <property type="entry name" value="Periplasmic binding protein-like I"/>
    <property type="match status" value="1"/>
</dbReference>
<dbReference type="PROSITE" id="PS00356">
    <property type="entry name" value="HTH_LACI_1"/>
    <property type="match status" value="1"/>
</dbReference>
<dbReference type="InterPro" id="IPR028082">
    <property type="entry name" value="Peripla_BP_I"/>
</dbReference>
<accession>F7ZI90</accession>
<dbReference type="CDD" id="cd06267">
    <property type="entry name" value="PBP1_LacI_sugar_binding-like"/>
    <property type="match status" value="1"/>
</dbReference>
<dbReference type="RefSeq" id="WP_013964105.1">
    <property type="nucleotide sequence ID" value="NC_015730.1"/>
</dbReference>
<evidence type="ECO:0000256" key="3">
    <source>
        <dbReference type="ARBA" id="ARBA00023125"/>
    </source>
</evidence>
<dbReference type="InterPro" id="IPR010982">
    <property type="entry name" value="Lambda_DNA-bd_dom_sf"/>
</dbReference>
<dbReference type="EMBL" id="CP002623">
    <property type="protein sequence ID" value="AEI96226.1"/>
    <property type="molecule type" value="Genomic_DNA"/>
</dbReference>
<dbReference type="GO" id="GO:0000976">
    <property type="term" value="F:transcription cis-regulatory region binding"/>
    <property type="evidence" value="ECO:0007669"/>
    <property type="project" value="TreeGrafter"/>
</dbReference>
<evidence type="ECO:0000313" key="7">
    <source>
        <dbReference type="Proteomes" id="UP000001353"/>
    </source>
</evidence>
<evidence type="ECO:0000256" key="4">
    <source>
        <dbReference type="ARBA" id="ARBA00023163"/>
    </source>
</evidence>
<evidence type="ECO:0000256" key="1">
    <source>
        <dbReference type="ARBA" id="ARBA00022491"/>
    </source>
</evidence>
<keyword evidence="7" id="KW-1185">Reference proteome</keyword>
<protein>
    <submittedName>
        <fullName evidence="6">HTH-type transcriptional regulator, LacI family</fullName>
    </submittedName>
</protein>
<dbReference type="HOGENOM" id="CLU_037628_6_0_5"/>
<evidence type="ECO:0000259" key="5">
    <source>
        <dbReference type="PROSITE" id="PS50932"/>
    </source>
</evidence>
<dbReference type="SUPFAM" id="SSF47413">
    <property type="entry name" value="lambda repressor-like DNA-binding domains"/>
    <property type="match status" value="1"/>
</dbReference>
<dbReference type="PANTHER" id="PTHR30146">
    <property type="entry name" value="LACI-RELATED TRANSCRIPTIONAL REPRESSOR"/>
    <property type="match status" value="1"/>
</dbReference>
<sequence length="330" mass="35777">MTSPSGKASIKDVARAAGVSIASVSRAMNAGTGGVSAATRAKVEKAAAELNYSPSWVGQALRGQTNDTYAMIISSIQNNFFSAVAWEIERRLNDQGAAMLLFNSNEDPALQDRCLREVTSRQVAGVFLLCAVDSPGLTVLAKHTSVLFINRRVDSMPDIPFVGIDDRSAATEVARAVLREKPDRIGLIHGPQRSATSRVRLEGFLSAFAAGGRPMQPADMVEAELSMESGYDAARRLFNEGNFDALVCGNDQIAYGAYRRCREIGLTIPGDAAIYGFDDNPLNQWLAPWLNTVSVPHIRFAEEAVQGMAMLIDGKRPQDAILPYDLLLRR</sequence>
<organism evidence="6 7">
    <name type="scientific">Roseobacter litoralis (strain ATCC 49566 / DSM 6996 / JCM 21268 / NBRC 15278 / OCh 149)</name>
    <dbReference type="NCBI Taxonomy" id="391595"/>
    <lineage>
        <taxon>Bacteria</taxon>
        <taxon>Pseudomonadati</taxon>
        <taxon>Pseudomonadota</taxon>
        <taxon>Alphaproteobacteria</taxon>
        <taxon>Rhodobacterales</taxon>
        <taxon>Roseobacteraceae</taxon>
        <taxon>Roseobacter</taxon>
    </lineage>
</organism>
<gene>
    <name evidence="6" type="ordered locus">RLO149_c043300</name>
</gene>
<dbReference type="InterPro" id="IPR001761">
    <property type="entry name" value="Peripla_BP/Lac1_sug-bd_dom"/>
</dbReference>
<dbReference type="eggNOG" id="COG1609">
    <property type="taxonomic scope" value="Bacteria"/>
</dbReference>
<evidence type="ECO:0000256" key="2">
    <source>
        <dbReference type="ARBA" id="ARBA00023015"/>
    </source>
</evidence>
<dbReference type="AlphaFoldDB" id="F7ZI90"/>
<dbReference type="SMART" id="SM00354">
    <property type="entry name" value="HTH_LACI"/>
    <property type="match status" value="1"/>
</dbReference>
<dbReference type="OrthoDB" id="60111at2"/>
<keyword evidence="2" id="KW-0805">Transcription regulation</keyword>
<dbReference type="GO" id="GO:0003700">
    <property type="term" value="F:DNA-binding transcription factor activity"/>
    <property type="evidence" value="ECO:0007669"/>
    <property type="project" value="TreeGrafter"/>
</dbReference>
<feature type="domain" description="HTH lacI-type" evidence="5">
    <location>
        <begin position="8"/>
        <end position="63"/>
    </location>
</feature>
<dbReference type="Gene3D" id="1.10.260.40">
    <property type="entry name" value="lambda repressor-like DNA-binding domains"/>
    <property type="match status" value="1"/>
</dbReference>
<dbReference type="Pfam" id="PF00356">
    <property type="entry name" value="LacI"/>
    <property type="match status" value="1"/>
</dbReference>
<evidence type="ECO:0000313" key="6">
    <source>
        <dbReference type="EMBL" id="AEI96226.1"/>
    </source>
</evidence>
<keyword evidence="1" id="KW-0678">Repressor</keyword>
<dbReference type="InterPro" id="IPR000843">
    <property type="entry name" value="HTH_LacI"/>
</dbReference>
<dbReference type="Proteomes" id="UP000001353">
    <property type="component" value="Chromosome"/>
</dbReference>
<dbReference type="Gene3D" id="3.40.50.2300">
    <property type="match status" value="2"/>
</dbReference>
<keyword evidence="3" id="KW-0238">DNA-binding</keyword>
<dbReference type="PROSITE" id="PS50932">
    <property type="entry name" value="HTH_LACI_2"/>
    <property type="match status" value="1"/>
</dbReference>
<proteinExistence type="predicted"/>
<dbReference type="PANTHER" id="PTHR30146:SF148">
    <property type="entry name" value="HTH-TYPE TRANSCRIPTIONAL REPRESSOR PURR-RELATED"/>
    <property type="match status" value="1"/>
</dbReference>
<dbReference type="CDD" id="cd01392">
    <property type="entry name" value="HTH_LacI"/>
    <property type="match status" value="1"/>
</dbReference>
<reference evidence="6 7" key="1">
    <citation type="journal article" date="2011" name="BMC Genomics">
        <title>Comparative genome analysis and genome-guided physiological analysis of Roseobacter litoralis.</title>
        <authorList>
            <person name="Kalhoefer D."/>
            <person name="Thole S."/>
            <person name="Voget S."/>
            <person name="Lehmann R."/>
            <person name="Liesegang H."/>
            <person name="Wollher A."/>
            <person name="Daniel R."/>
            <person name="Simon M."/>
            <person name="Brinkhoff T."/>
        </authorList>
    </citation>
    <scope>NUCLEOTIDE SEQUENCE [LARGE SCALE GENOMIC DNA]</scope>
    <source>
        <strain evidence="7">ATCC 49566 / DSM 6996 / JCM 21268 / NBRC 15278 / OCh 149</strain>
    </source>
</reference>
<dbReference type="STRING" id="391595.RLO149_c043300"/>
<dbReference type="KEGG" id="rli:RLO149_c043300"/>
<name>F7ZI90_ROSLO</name>
<dbReference type="Pfam" id="PF00532">
    <property type="entry name" value="Peripla_BP_1"/>
    <property type="match status" value="1"/>
</dbReference>
<keyword evidence="4" id="KW-0804">Transcription</keyword>